<evidence type="ECO:0000313" key="2">
    <source>
        <dbReference type="Proteomes" id="UP000233180"/>
    </source>
</evidence>
<keyword evidence="2" id="KW-1185">Reference proteome</keyword>
<proteinExistence type="predicted"/>
<organism evidence="1 2">
    <name type="scientific">Rhinopithecus bieti</name>
    <name type="common">Black snub-nosed monkey</name>
    <name type="synonym">Pygathrix bieti</name>
    <dbReference type="NCBI Taxonomy" id="61621"/>
    <lineage>
        <taxon>Eukaryota</taxon>
        <taxon>Metazoa</taxon>
        <taxon>Chordata</taxon>
        <taxon>Craniata</taxon>
        <taxon>Vertebrata</taxon>
        <taxon>Euteleostomi</taxon>
        <taxon>Mammalia</taxon>
        <taxon>Eutheria</taxon>
        <taxon>Euarchontoglires</taxon>
        <taxon>Primates</taxon>
        <taxon>Haplorrhini</taxon>
        <taxon>Catarrhini</taxon>
        <taxon>Cercopithecidae</taxon>
        <taxon>Colobinae</taxon>
        <taxon>Rhinopithecus</taxon>
    </lineage>
</organism>
<dbReference type="Ensembl" id="ENSRBIT00000045813.1">
    <property type="protein sequence ID" value="ENSRBIP00000021927.1"/>
    <property type="gene ID" value="ENSRBIG00000034912.1"/>
</dbReference>
<reference evidence="1" key="2">
    <citation type="submission" date="2025-08" db="UniProtKB">
        <authorList>
            <consortium name="Ensembl"/>
        </authorList>
    </citation>
    <scope>IDENTIFICATION</scope>
</reference>
<sequence>SPSGGGHRVSPALHRKVDTGFLLLSIGRWTRGFSCSPSGSGGHGVSLAPHWEVDTGFPLRPTGKWAPGL</sequence>
<name>A0A2K6LEK2_RHIBE</name>
<accession>A0A2K6LEK2</accession>
<dbReference type="AlphaFoldDB" id="A0A2K6LEK2"/>
<protein>
    <submittedName>
        <fullName evidence="1">Uncharacterized protein</fullName>
    </submittedName>
</protein>
<dbReference type="Proteomes" id="UP000233180">
    <property type="component" value="Unassembled WGS sequence"/>
</dbReference>
<evidence type="ECO:0000313" key="1">
    <source>
        <dbReference type="Ensembl" id="ENSRBIP00000021927.1"/>
    </source>
</evidence>
<reference evidence="1 2" key="1">
    <citation type="submission" date="2016-06" db="EMBL/GenBank/DDBJ databases">
        <title>Genome of Rhinopithecus bieti.</title>
        <authorList>
            <person name="Wu"/>
            <person name="C.-I. and Zhang"/>
            <person name="Y."/>
        </authorList>
    </citation>
    <scope>NUCLEOTIDE SEQUENCE</scope>
</reference>
<reference evidence="1" key="3">
    <citation type="submission" date="2025-09" db="UniProtKB">
        <authorList>
            <consortium name="Ensembl"/>
        </authorList>
    </citation>
    <scope>IDENTIFICATION</scope>
</reference>